<keyword evidence="4" id="KW-1185">Reference proteome</keyword>
<dbReference type="EMBL" id="CAAALY010008108">
    <property type="protein sequence ID" value="VEL10126.1"/>
    <property type="molecule type" value="Genomic_DNA"/>
</dbReference>
<reference evidence="3" key="1">
    <citation type="submission" date="2018-11" db="EMBL/GenBank/DDBJ databases">
        <authorList>
            <consortium name="Pathogen Informatics"/>
        </authorList>
    </citation>
    <scope>NUCLEOTIDE SEQUENCE</scope>
</reference>
<dbReference type="InterPro" id="IPR003938">
    <property type="entry name" value="K_chnl_volt-dep_EAG/ELK/ERG"/>
</dbReference>
<keyword evidence="2" id="KW-0812">Transmembrane</keyword>
<dbReference type="Proteomes" id="UP000784294">
    <property type="component" value="Unassembled WGS sequence"/>
</dbReference>
<dbReference type="PANTHER" id="PTHR10217:SF637">
    <property type="entry name" value="EAG-LIKE K[+] CHANNEL, ISOFORM A"/>
    <property type="match status" value="1"/>
</dbReference>
<organism evidence="3 4">
    <name type="scientific">Protopolystoma xenopodis</name>
    <dbReference type="NCBI Taxonomy" id="117903"/>
    <lineage>
        <taxon>Eukaryota</taxon>
        <taxon>Metazoa</taxon>
        <taxon>Spiralia</taxon>
        <taxon>Lophotrochozoa</taxon>
        <taxon>Platyhelminthes</taxon>
        <taxon>Monogenea</taxon>
        <taxon>Polyopisthocotylea</taxon>
        <taxon>Polystomatidea</taxon>
        <taxon>Polystomatidae</taxon>
        <taxon>Protopolystoma</taxon>
    </lineage>
</organism>
<evidence type="ECO:0000256" key="1">
    <source>
        <dbReference type="SAM" id="MobiDB-lite"/>
    </source>
</evidence>
<name>A0A3S5A8T4_9PLAT</name>
<gene>
    <name evidence="3" type="ORF">PXEA_LOCUS3566</name>
</gene>
<proteinExistence type="predicted"/>
<feature type="region of interest" description="Disordered" evidence="1">
    <location>
        <begin position="457"/>
        <end position="495"/>
    </location>
</feature>
<dbReference type="GO" id="GO:0042391">
    <property type="term" value="P:regulation of membrane potential"/>
    <property type="evidence" value="ECO:0007669"/>
    <property type="project" value="TreeGrafter"/>
</dbReference>
<comment type="caution">
    <text evidence="3">The sequence shown here is derived from an EMBL/GenBank/DDBJ whole genome shotgun (WGS) entry which is preliminary data.</text>
</comment>
<evidence type="ECO:0000313" key="4">
    <source>
        <dbReference type="Proteomes" id="UP000784294"/>
    </source>
</evidence>
<dbReference type="SUPFAM" id="SSF81324">
    <property type="entry name" value="Voltage-gated potassium channels"/>
    <property type="match status" value="1"/>
</dbReference>
<feature type="transmembrane region" description="Helical" evidence="2">
    <location>
        <begin position="408"/>
        <end position="429"/>
    </location>
</feature>
<evidence type="ECO:0008006" key="5">
    <source>
        <dbReference type="Google" id="ProtNLM"/>
    </source>
</evidence>
<dbReference type="PRINTS" id="PR01463">
    <property type="entry name" value="EAGCHANLFMLY"/>
</dbReference>
<dbReference type="GO" id="GO:0005886">
    <property type="term" value="C:plasma membrane"/>
    <property type="evidence" value="ECO:0007669"/>
    <property type="project" value="TreeGrafter"/>
</dbReference>
<keyword evidence="2" id="KW-0472">Membrane</keyword>
<accession>A0A3S5A8T4</accession>
<evidence type="ECO:0000313" key="3">
    <source>
        <dbReference type="EMBL" id="VEL10126.1"/>
    </source>
</evidence>
<keyword evidence="2" id="KW-1133">Transmembrane helix</keyword>
<dbReference type="OrthoDB" id="447251at2759"/>
<dbReference type="InterPro" id="IPR050818">
    <property type="entry name" value="KCNH_animal-type"/>
</dbReference>
<dbReference type="AlphaFoldDB" id="A0A3S5A8T4"/>
<feature type="transmembrane region" description="Helical" evidence="2">
    <location>
        <begin position="313"/>
        <end position="339"/>
    </location>
</feature>
<protein>
    <recommendedName>
        <fullName evidence="5">Ion transport domain-containing protein</fullName>
    </recommendedName>
</protein>
<sequence length="669" mass="74844">MNKEDTGCFLVSNREEAEKFNNIFDNFSLFVPLKHEEISLNRPLKPSLEDLPDRNVRLVEANESWTDIPSHRRTSPLTRKIGSSIGETKQTNIREDITFSQRLRSLFSGQFFPGEKRQESTCYNKLMAENVSTNSYLDEVTNMRTVQQRKDSEDGIKDRLNSSTTKIPATIADLETESILQQNNRLQIDAHSPKSRRLRHSLLRWANEVPLAENVQHKRGLDEEQEEVEKLGDSEEDAEEEIEPCCINNHLDDEGYSMDYNYQRRKSRAVLYHFQGNYGRKENKGKMNLNRQLKNLSGKTMPEYKMQEMKKSYFVLLHYGLFRIVWDWILLLFTFYIAFMVPYNAAFATEAEEIKVPGVIDLIVELLFITGNHFVSDVILNFRTTFVSKSGQVVNDQRKIALNYLRGWFTLDLLAAIPFDFIILLLNLVDMIATASTTSGNVIGASGESSLPGGAKNVVGTSGATAGRDGSSGGRISGIAVTGEAGGRQNSASAIGASTTGQNHIPTGLTAASAWWPSATATAAAAAAAADALTLPRHTNSAGLGLHSSLSSKEFTVQSNSSNNISQSGSSKESLLLSGNSYNKQQGIIQKFRLEIPKRRTRIRRKLKTEVNHQASTVTEKWTNSKNPNGQDTALRVNNTNSRTEYEIVNEIESEKDINSKSRFYENKI</sequence>
<dbReference type="GO" id="GO:0005249">
    <property type="term" value="F:voltage-gated potassium channel activity"/>
    <property type="evidence" value="ECO:0007669"/>
    <property type="project" value="InterPro"/>
</dbReference>
<evidence type="ECO:0000256" key="2">
    <source>
        <dbReference type="SAM" id="Phobius"/>
    </source>
</evidence>
<dbReference type="PANTHER" id="PTHR10217">
    <property type="entry name" value="VOLTAGE AND LIGAND GATED POTASSIUM CHANNEL"/>
    <property type="match status" value="1"/>
</dbReference>